<dbReference type="Gene3D" id="3.20.20.70">
    <property type="entry name" value="Aldolase class I"/>
    <property type="match status" value="1"/>
</dbReference>
<comment type="similarity">
    <text evidence="2 7">Belongs to the glycosyl hydrolase 27 family.</text>
</comment>
<keyword evidence="8" id="KW-0472">Membrane</keyword>
<feature type="domain" description="Alpha galactosidase C-terminal" evidence="10">
    <location>
        <begin position="494"/>
        <end position="542"/>
    </location>
</feature>
<dbReference type="GO" id="GO:0004557">
    <property type="term" value="F:alpha-galactosidase activity"/>
    <property type="evidence" value="ECO:0007669"/>
    <property type="project" value="UniProtKB-EC"/>
</dbReference>
<dbReference type="PRINTS" id="PR00740">
    <property type="entry name" value="GLHYDRLASE27"/>
</dbReference>
<gene>
    <name evidence="11" type="ORF">F3Y22_tig00110085pilonHSYRG00026</name>
</gene>
<reference evidence="11" key="1">
    <citation type="submission" date="2019-09" db="EMBL/GenBank/DDBJ databases">
        <title>Draft genome information of white flower Hibiscus syriacus.</title>
        <authorList>
            <person name="Kim Y.-M."/>
        </authorList>
    </citation>
    <scope>NUCLEOTIDE SEQUENCE [LARGE SCALE GENOMIC DNA]</scope>
    <source>
        <strain evidence="11">YM2019G1</strain>
    </source>
</reference>
<protein>
    <recommendedName>
        <fullName evidence="3 7">Alpha-galactosidase</fullName>
        <ecNumber evidence="3 7">3.2.1.22</ecNumber>
    </recommendedName>
    <alternativeName>
        <fullName evidence="7">Melibiase</fullName>
    </alternativeName>
</protein>
<dbReference type="InterPro" id="IPR013785">
    <property type="entry name" value="Aldolase_TIM"/>
</dbReference>
<evidence type="ECO:0000256" key="5">
    <source>
        <dbReference type="ARBA" id="ARBA00022801"/>
    </source>
</evidence>
<dbReference type="InterPro" id="IPR013780">
    <property type="entry name" value="Glyco_hydro_b"/>
</dbReference>
<evidence type="ECO:0000313" key="11">
    <source>
        <dbReference type="EMBL" id="KAE8716946.1"/>
    </source>
</evidence>
<evidence type="ECO:0000256" key="1">
    <source>
        <dbReference type="ARBA" id="ARBA00001255"/>
    </source>
</evidence>
<dbReference type="EC" id="3.2.1.22" evidence="3 7"/>
<feature type="transmembrane region" description="Helical" evidence="8">
    <location>
        <begin position="393"/>
        <end position="413"/>
    </location>
</feature>
<evidence type="ECO:0000256" key="7">
    <source>
        <dbReference type="RuleBase" id="RU361168"/>
    </source>
</evidence>
<organism evidence="11 12">
    <name type="scientific">Hibiscus syriacus</name>
    <name type="common">Rose of Sharon</name>
    <dbReference type="NCBI Taxonomy" id="106335"/>
    <lineage>
        <taxon>Eukaryota</taxon>
        <taxon>Viridiplantae</taxon>
        <taxon>Streptophyta</taxon>
        <taxon>Embryophyta</taxon>
        <taxon>Tracheophyta</taxon>
        <taxon>Spermatophyta</taxon>
        <taxon>Magnoliopsida</taxon>
        <taxon>eudicotyledons</taxon>
        <taxon>Gunneridae</taxon>
        <taxon>Pentapetalae</taxon>
        <taxon>rosids</taxon>
        <taxon>malvids</taxon>
        <taxon>Malvales</taxon>
        <taxon>Malvaceae</taxon>
        <taxon>Malvoideae</taxon>
        <taxon>Hibiscus</taxon>
    </lineage>
</organism>
<evidence type="ECO:0000256" key="4">
    <source>
        <dbReference type="ARBA" id="ARBA00022729"/>
    </source>
</evidence>
<keyword evidence="5 7" id="KW-0378">Hydrolase</keyword>
<dbReference type="Pfam" id="PF17801">
    <property type="entry name" value="Melibiase_C"/>
    <property type="match status" value="1"/>
</dbReference>
<dbReference type="EMBL" id="VEPZ02000839">
    <property type="protein sequence ID" value="KAE8716946.1"/>
    <property type="molecule type" value="Genomic_DNA"/>
</dbReference>
<dbReference type="GO" id="GO:0005975">
    <property type="term" value="P:carbohydrate metabolic process"/>
    <property type="evidence" value="ECO:0007669"/>
    <property type="project" value="InterPro"/>
</dbReference>
<keyword evidence="8" id="KW-1133">Transmembrane helix</keyword>
<evidence type="ECO:0000256" key="6">
    <source>
        <dbReference type="ARBA" id="ARBA00023295"/>
    </source>
</evidence>
<dbReference type="InterPro" id="IPR017853">
    <property type="entry name" value="GH"/>
</dbReference>
<dbReference type="SUPFAM" id="SSF51445">
    <property type="entry name" value="(Trans)glycosidases"/>
    <property type="match status" value="1"/>
</dbReference>
<dbReference type="SUPFAM" id="SSF51011">
    <property type="entry name" value="Glycosyl hydrolase domain"/>
    <property type="match status" value="1"/>
</dbReference>
<dbReference type="InterPro" id="IPR002241">
    <property type="entry name" value="Glyco_hydro_27"/>
</dbReference>
<proteinExistence type="inferred from homology"/>
<dbReference type="InterPro" id="IPR026960">
    <property type="entry name" value="RVT-Znf"/>
</dbReference>
<evidence type="ECO:0000256" key="8">
    <source>
        <dbReference type="SAM" id="Phobius"/>
    </source>
</evidence>
<sequence length="565" mass="64297">MAAKYNIDPADICPPNPRDRGVYWIWRDILKTFDLKIGEQSLRDYCIIQVGNGKRVKFWQDLWIGNHPLMTAFPRMFALAVNKEGTVADFGTKTDSGWVWDIQFRRNAFGWEREPFEELFRLLVEFDRPGSGFDKFKWKGTSDGSYTAKVAEALQFPSRKADFDWKALIWQGFAPYKVEAFVWRVLLRRVPVRSELVKSGIVLAAESCCPMCSDGIIHLAMIWLLWLHRNELVFNGKKLDVKQVLFSVKVRVVCWLEAKFQRLNWWHLLGAHPPPGSLKFNVDGAVRSDGGVGGIRGVLRNNSASLSRFIALNRSVNYRLVIESDCEVLVNWLLNVSMVPGEWRFFLLLPVWLRPSAGANEIGVMVGLASVKEWSILGLREKIARPKWRDKRILQNGLVLMVILGGLLGISMIPGQDSNNLWGRYAGPGRWNDPDMLEVGNGGMSIEEYRSHFSIWALMKAPLLIGCDVRTLSKRTLSILGNKEVIDVNQDSLGPLLGKRVVVVLWNRSQTRALISVGWREIGLSPSSLVAVRDLWNHSFVWMSKRYRMTAAEACKMYIMTAVRG</sequence>
<dbReference type="Gene3D" id="2.60.40.1180">
    <property type="entry name" value="Golgi alpha-mannosidase II"/>
    <property type="match status" value="1"/>
</dbReference>
<evidence type="ECO:0000256" key="2">
    <source>
        <dbReference type="ARBA" id="ARBA00009743"/>
    </source>
</evidence>
<dbReference type="PANTHER" id="PTHR11452">
    <property type="entry name" value="ALPHA-GALACTOSIDASE/ALPHA-N-ACETYLGALACTOSAMINIDASE"/>
    <property type="match status" value="1"/>
</dbReference>
<feature type="domain" description="Reverse transcriptase zinc-binding" evidence="9">
    <location>
        <begin position="158"/>
        <end position="214"/>
    </location>
</feature>
<dbReference type="Pfam" id="PF13966">
    <property type="entry name" value="zf-RVT"/>
    <property type="match status" value="1"/>
</dbReference>
<name>A0A6A3BIU3_HIBSY</name>
<dbReference type="AlphaFoldDB" id="A0A6A3BIU3"/>
<evidence type="ECO:0000256" key="3">
    <source>
        <dbReference type="ARBA" id="ARBA00012755"/>
    </source>
</evidence>
<evidence type="ECO:0000313" key="12">
    <source>
        <dbReference type="Proteomes" id="UP000436088"/>
    </source>
</evidence>
<keyword evidence="6 7" id="KW-0326">Glycosidase</keyword>
<dbReference type="InterPro" id="IPR041233">
    <property type="entry name" value="Melibiase_C"/>
</dbReference>
<keyword evidence="12" id="KW-1185">Reference proteome</keyword>
<dbReference type="GO" id="GO:0009505">
    <property type="term" value="C:plant-type cell wall"/>
    <property type="evidence" value="ECO:0007669"/>
    <property type="project" value="TreeGrafter"/>
</dbReference>
<comment type="caution">
    <text evidence="11">The sequence shown here is derived from an EMBL/GenBank/DDBJ whole genome shotgun (WGS) entry which is preliminary data.</text>
</comment>
<dbReference type="PANTHER" id="PTHR11452:SF36">
    <property type="entry name" value="ALPHA-GALACTOSIDASE"/>
    <property type="match status" value="1"/>
</dbReference>
<keyword evidence="7" id="KW-1015">Disulfide bond</keyword>
<accession>A0A6A3BIU3</accession>
<evidence type="ECO:0000259" key="10">
    <source>
        <dbReference type="Pfam" id="PF17801"/>
    </source>
</evidence>
<keyword evidence="8" id="KW-0812">Transmembrane</keyword>
<dbReference type="Pfam" id="PF16499">
    <property type="entry name" value="Melibiase_2"/>
    <property type="match status" value="1"/>
</dbReference>
<comment type="catalytic activity">
    <reaction evidence="1 7">
        <text>Hydrolysis of terminal, non-reducing alpha-D-galactose residues in alpha-D-galactosides, including galactose oligosaccharides, galactomannans and galactolipids.</text>
        <dbReference type="EC" id="3.2.1.22"/>
    </reaction>
</comment>
<dbReference type="Proteomes" id="UP000436088">
    <property type="component" value="Unassembled WGS sequence"/>
</dbReference>
<evidence type="ECO:0000259" key="9">
    <source>
        <dbReference type="Pfam" id="PF13966"/>
    </source>
</evidence>
<keyword evidence="4" id="KW-0732">Signal</keyword>